<protein>
    <recommendedName>
        <fullName evidence="5">Ig-like domain-containing protein</fullName>
    </recommendedName>
</protein>
<evidence type="ECO:0000256" key="2">
    <source>
        <dbReference type="ARBA" id="ARBA00023157"/>
    </source>
</evidence>
<dbReference type="InterPro" id="IPR013151">
    <property type="entry name" value="Immunoglobulin_dom"/>
</dbReference>
<name>S4R681_PETMA</name>
<dbReference type="Ensembl" id="ENSPMAT00000000712.1">
    <property type="protein sequence ID" value="ENSPMAP00000000711.1"/>
    <property type="gene ID" value="ENSPMAG00000000647.1"/>
</dbReference>
<dbReference type="SUPFAM" id="SSF49265">
    <property type="entry name" value="Fibronectin type III"/>
    <property type="match status" value="2"/>
</dbReference>
<evidence type="ECO:0000256" key="1">
    <source>
        <dbReference type="ARBA" id="ARBA00022729"/>
    </source>
</evidence>
<dbReference type="InterPro" id="IPR050676">
    <property type="entry name" value="IL-12"/>
</dbReference>
<dbReference type="SUPFAM" id="SSF48726">
    <property type="entry name" value="Immunoglobulin"/>
    <property type="match status" value="1"/>
</dbReference>
<feature type="domain" description="Ig-like" evidence="5">
    <location>
        <begin position="19"/>
        <end position="74"/>
    </location>
</feature>
<dbReference type="HOGENOM" id="CLU_047259_0_2_1"/>
<sequence length="281" mass="30740">HGGVVSPLCHCHAVFGVLGSEVTLKCGFPEDTMGGQFVWTLNGSGLTPNSDVTLRQNRLTLNNASAQYAGSYSCSPAGTNDVVDYILLNLGSMPKTATIQCRAVNYNHFKCVWSNENNINFKAQYRFRFVGNDTVVECTLLGGGNVCIGAWPGSPSPTLELHVSASNSFGVTNSSVQLQLKTVRKAQPTLLCMALMVSKPASLCVRWAAPASWRLPEVFPLQYRLRFNVSHVVHLAICGYFYMCYIEFRCSINILTQVAARDAANNGEWSEWSQPITLPCS</sequence>
<dbReference type="PANTHER" id="PTHR48485">
    <property type="entry name" value="INTERLEUKIN-12 SUBUNIT BETA-RELATED"/>
    <property type="match status" value="1"/>
</dbReference>
<dbReference type="PROSITE" id="PS50835">
    <property type="entry name" value="IG_LIKE"/>
    <property type="match status" value="1"/>
</dbReference>
<dbReference type="InterPro" id="IPR036116">
    <property type="entry name" value="FN3_sf"/>
</dbReference>
<proteinExistence type="predicted"/>
<reference evidence="6" key="2">
    <citation type="submission" date="2025-09" db="UniProtKB">
        <authorList>
            <consortium name="Ensembl"/>
        </authorList>
    </citation>
    <scope>IDENTIFICATION</scope>
</reference>
<evidence type="ECO:0000259" key="5">
    <source>
        <dbReference type="PROSITE" id="PS50835"/>
    </source>
</evidence>
<keyword evidence="1" id="KW-0732">Signal</keyword>
<evidence type="ECO:0000256" key="3">
    <source>
        <dbReference type="ARBA" id="ARBA00023180"/>
    </source>
</evidence>
<dbReference type="AlphaFoldDB" id="S4R681"/>
<keyword evidence="4" id="KW-0393">Immunoglobulin domain</keyword>
<organism evidence="6">
    <name type="scientific">Petromyzon marinus</name>
    <name type="common">Sea lamprey</name>
    <dbReference type="NCBI Taxonomy" id="7757"/>
    <lineage>
        <taxon>Eukaryota</taxon>
        <taxon>Metazoa</taxon>
        <taxon>Chordata</taxon>
        <taxon>Craniata</taxon>
        <taxon>Vertebrata</taxon>
        <taxon>Cyclostomata</taxon>
        <taxon>Hyperoartia</taxon>
        <taxon>Petromyzontiformes</taxon>
        <taxon>Petromyzontidae</taxon>
        <taxon>Petromyzon</taxon>
    </lineage>
</organism>
<keyword evidence="2" id="KW-1015">Disulfide bond</keyword>
<dbReference type="STRING" id="7757.ENSPMAP00000000711"/>
<keyword evidence="3" id="KW-0325">Glycoprotein</keyword>
<dbReference type="Gene3D" id="2.60.40.10">
    <property type="entry name" value="Immunoglobulins"/>
    <property type="match status" value="2"/>
</dbReference>
<evidence type="ECO:0000313" key="6">
    <source>
        <dbReference type="Ensembl" id="ENSPMAP00000000711.1"/>
    </source>
</evidence>
<dbReference type="InterPro" id="IPR013783">
    <property type="entry name" value="Ig-like_fold"/>
</dbReference>
<dbReference type="InterPro" id="IPR007110">
    <property type="entry name" value="Ig-like_dom"/>
</dbReference>
<dbReference type="Pfam" id="PF00047">
    <property type="entry name" value="ig"/>
    <property type="match status" value="1"/>
</dbReference>
<reference evidence="6" key="1">
    <citation type="submission" date="2025-08" db="UniProtKB">
        <authorList>
            <consortium name="Ensembl"/>
        </authorList>
    </citation>
    <scope>IDENTIFICATION</scope>
</reference>
<dbReference type="InterPro" id="IPR036179">
    <property type="entry name" value="Ig-like_dom_sf"/>
</dbReference>
<accession>S4R681</accession>
<evidence type="ECO:0000256" key="4">
    <source>
        <dbReference type="ARBA" id="ARBA00023319"/>
    </source>
</evidence>